<dbReference type="STRING" id="451379.A0A0N5AP14"/>
<sequence length="539" mass="59676">MPIQSSLPLIDIPKIAFHQVIISEIEKYRCRTAVVSDLAREVLQIDHDTDSSITFGEIIDKANYVARSLLSLGVEKGEAVILCVPMSVDFLWLFLGISMAGAMVCCLSPEFSIEEMQFQIIDSSTRFAFVAPKAINNLTAVFSSVEYAHRTVCVGKREDSNGYPIIEDLRISSNSWTKPFPAINAVDDFVMLPYSCGTSGPRKGVAISHYILNGMITIFNNKDAYDLPEPGDCVMIKASVHDAFGRDALFSSLMNGATIICSAQSEDIFAKCIQTYKVRMCFLSPFILKRLCVPEIAGKMCLSSLDTIVIGTAKADETTMKMAFKLLPSVTKYSAVYGMTEVGSISRTKKNMPFNNQSCGPLCSGLSLKVINLFNGKELPEYSQGLILISGETVLSPYWNDDKATAEDFKFDGWRNTGDIGYYDKKGNIFLVDRLKHVIIVDGNQVAPQELEGIFLSHPKISEAAVVSVRDQNYAEFPIAFVVLKPKCYATSDEILEFINSRVVAFKRISKVIFTLTLPRTASGKILRRLLKEAATHYI</sequence>
<dbReference type="InterPro" id="IPR045851">
    <property type="entry name" value="AMP-bd_C_sf"/>
</dbReference>
<evidence type="ECO:0000259" key="3">
    <source>
        <dbReference type="Pfam" id="PF00501"/>
    </source>
</evidence>
<dbReference type="AlphaFoldDB" id="A0A0N5AP14"/>
<evidence type="ECO:0000313" key="6">
    <source>
        <dbReference type="WBParaSite" id="SMUV_0000637401-mRNA-1"/>
    </source>
</evidence>
<protein>
    <submittedName>
        <fullName evidence="6">AMP-binding domain-containing protein</fullName>
    </submittedName>
</protein>
<dbReference type="GO" id="GO:0005777">
    <property type="term" value="C:peroxisome"/>
    <property type="evidence" value="ECO:0007669"/>
    <property type="project" value="UniProtKB-SubCell"/>
</dbReference>
<evidence type="ECO:0000313" key="5">
    <source>
        <dbReference type="Proteomes" id="UP000046393"/>
    </source>
</evidence>
<keyword evidence="2" id="KW-0576">Peroxisome</keyword>
<evidence type="ECO:0000259" key="4">
    <source>
        <dbReference type="Pfam" id="PF13193"/>
    </source>
</evidence>
<accession>A0A0N5AP14</accession>
<dbReference type="InterPro" id="IPR025110">
    <property type="entry name" value="AMP-bd_C"/>
</dbReference>
<dbReference type="Pfam" id="PF13193">
    <property type="entry name" value="AMP-binding_C"/>
    <property type="match status" value="1"/>
</dbReference>
<dbReference type="InterPro" id="IPR042099">
    <property type="entry name" value="ANL_N_sf"/>
</dbReference>
<name>A0A0N5AP14_9BILA</name>
<evidence type="ECO:0000256" key="1">
    <source>
        <dbReference type="ARBA" id="ARBA00004275"/>
    </source>
</evidence>
<dbReference type="WBParaSite" id="SMUV_0000637401-mRNA-1">
    <property type="protein sequence ID" value="SMUV_0000637401-mRNA-1"/>
    <property type="gene ID" value="SMUV_0000637401"/>
</dbReference>
<dbReference type="Pfam" id="PF00501">
    <property type="entry name" value="AMP-binding"/>
    <property type="match status" value="1"/>
</dbReference>
<dbReference type="PANTHER" id="PTHR24096">
    <property type="entry name" value="LONG-CHAIN-FATTY-ACID--COA LIGASE"/>
    <property type="match status" value="1"/>
</dbReference>
<dbReference type="InterPro" id="IPR000873">
    <property type="entry name" value="AMP-dep_synth/lig_dom"/>
</dbReference>
<dbReference type="Proteomes" id="UP000046393">
    <property type="component" value="Unplaced"/>
</dbReference>
<reference evidence="6" key="1">
    <citation type="submission" date="2017-02" db="UniProtKB">
        <authorList>
            <consortium name="WormBaseParasite"/>
        </authorList>
    </citation>
    <scope>IDENTIFICATION</scope>
</reference>
<dbReference type="SUPFAM" id="SSF56801">
    <property type="entry name" value="Acetyl-CoA synthetase-like"/>
    <property type="match status" value="1"/>
</dbReference>
<feature type="domain" description="AMP-dependent synthetase/ligase" evidence="3">
    <location>
        <begin position="31"/>
        <end position="399"/>
    </location>
</feature>
<feature type="domain" description="AMP-binding enzyme C-terminal" evidence="4">
    <location>
        <begin position="450"/>
        <end position="525"/>
    </location>
</feature>
<proteinExistence type="predicted"/>
<dbReference type="Gene3D" id="3.30.300.30">
    <property type="match status" value="1"/>
</dbReference>
<evidence type="ECO:0000256" key="2">
    <source>
        <dbReference type="ARBA" id="ARBA00023140"/>
    </source>
</evidence>
<dbReference type="Gene3D" id="3.40.50.12780">
    <property type="entry name" value="N-terminal domain of ligase-like"/>
    <property type="match status" value="1"/>
</dbReference>
<dbReference type="PANTHER" id="PTHR24096:SF381">
    <property type="entry name" value="4-COUMARATE--COA LIGASE 1-LIKE"/>
    <property type="match status" value="1"/>
</dbReference>
<organism evidence="5 6">
    <name type="scientific">Syphacia muris</name>
    <dbReference type="NCBI Taxonomy" id="451379"/>
    <lineage>
        <taxon>Eukaryota</taxon>
        <taxon>Metazoa</taxon>
        <taxon>Ecdysozoa</taxon>
        <taxon>Nematoda</taxon>
        <taxon>Chromadorea</taxon>
        <taxon>Rhabditida</taxon>
        <taxon>Spirurina</taxon>
        <taxon>Oxyuridomorpha</taxon>
        <taxon>Oxyuroidea</taxon>
        <taxon>Oxyuridae</taxon>
        <taxon>Syphacia</taxon>
    </lineage>
</organism>
<dbReference type="GO" id="GO:0016405">
    <property type="term" value="F:CoA-ligase activity"/>
    <property type="evidence" value="ECO:0007669"/>
    <property type="project" value="TreeGrafter"/>
</dbReference>
<keyword evidence="5" id="KW-1185">Reference proteome</keyword>
<comment type="subcellular location">
    <subcellularLocation>
        <location evidence="1">Peroxisome</location>
    </subcellularLocation>
</comment>